<dbReference type="PANTHER" id="PTHR32227">
    <property type="entry name" value="GLUCAN ENDO-1,3-BETA-GLUCOSIDASE BG1-RELATED-RELATED"/>
    <property type="match status" value="1"/>
</dbReference>
<dbReference type="Gene3D" id="1.20.58.1040">
    <property type="match status" value="1"/>
</dbReference>
<dbReference type="FunFam" id="1.20.58.1040:FF:000002">
    <property type="entry name" value="Glucan endo-1,3-beta-glucosidase 8"/>
    <property type="match status" value="1"/>
</dbReference>
<keyword evidence="7" id="KW-1133">Transmembrane helix</keyword>
<evidence type="ECO:0000313" key="10">
    <source>
        <dbReference type="EnsemblPlants" id="AUR62009685-RA:cds"/>
    </source>
</evidence>
<proteinExistence type="inferred from homology"/>
<dbReference type="Gene3D" id="3.20.20.80">
    <property type="entry name" value="Glycosidases"/>
    <property type="match status" value="1"/>
</dbReference>
<dbReference type="Gramene" id="AUR62009685-RA">
    <property type="protein sequence ID" value="AUR62009685-RA:cds"/>
    <property type="gene ID" value="AUR62009685"/>
</dbReference>
<organism evidence="10 11">
    <name type="scientific">Chenopodium quinoa</name>
    <name type="common">Quinoa</name>
    <dbReference type="NCBI Taxonomy" id="63459"/>
    <lineage>
        <taxon>Eukaryota</taxon>
        <taxon>Viridiplantae</taxon>
        <taxon>Streptophyta</taxon>
        <taxon>Embryophyta</taxon>
        <taxon>Tracheophyta</taxon>
        <taxon>Spermatophyta</taxon>
        <taxon>Magnoliopsida</taxon>
        <taxon>eudicotyledons</taxon>
        <taxon>Gunneridae</taxon>
        <taxon>Pentapetalae</taxon>
        <taxon>Caryophyllales</taxon>
        <taxon>Chenopodiaceae</taxon>
        <taxon>Chenopodioideae</taxon>
        <taxon>Atripliceae</taxon>
        <taxon>Chenopodium</taxon>
    </lineage>
</organism>
<keyword evidence="11" id="KW-1185">Reference proteome</keyword>
<dbReference type="GO" id="GO:0004553">
    <property type="term" value="F:hydrolase activity, hydrolyzing O-glycosyl compounds"/>
    <property type="evidence" value="ECO:0007669"/>
    <property type="project" value="InterPro"/>
</dbReference>
<keyword evidence="7" id="KW-0472">Membrane</keyword>
<evidence type="ECO:0000256" key="6">
    <source>
        <dbReference type="RuleBase" id="RU004335"/>
    </source>
</evidence>
<dbReference type="Proteomes" id="UP000596660">
    <property type="component" value="Unplaced"/>
</dbReference>
<dbReference type="OMA" id="CAGRGWP"/>
<keyword evidence="2 8" id="KW-0732">Signal</keyword>
<comment type="similarity">
    <text evidence="1 6">Belongs to the glycosyl hydrolase 17 family.</text>
</comment>
<keyword evidence="5" id="KW-0326">Glycosidase</keyword>
<name>A0A803LCU6_CHEQI</name>
<accession>A0A803LCU6</accession>
<keyword evidence="3" id="KW-0378">Hydrolase</keyword>
<evidence type="ECO:0000256" key="3">
    <source>
        <dbReference type="ARBA" id="ARBA00022801"/>
    </source>
</evidence>
<evidence type="ECO:0000256" key="4">
    <source>
        <dbReference type="ARBA" id="ARBA00023157"/>
    </source>
</evidence>
<evidence type="ECO:0000256" key="5">
    <source>
        <dbReference type="ARBA" id="ARBA00023295"/>
    </source>
</evidence>
<dbReference type="InterPro" id="IPR012946">
    <property type="entry name" value="X8"/>
</dbReference>
<dbReference type="SUPFAM" id="SSF51445">
    <property type="entry name" value="(Trans)glycosidases"/>
    <property type="match status" value="1"/>
</dbReference>
<evidence type="ECO:0000259" key="9">
    <source>
        <dbReference type="SMART" id="SM00768"/>
    </source>
</evidence>
<evidence type="ECO:0000256" key="7">
    <source>
        <dbReference type="SAM" id="Phobius"/>
    </source>
</evidence>
<feature type="domain" description="X8" evidence="9">
    <location>
        <begin position="342"/>
        <end position="424"/>
    </location>
</feature>
<dbReference type="InterPro" id="IPR044965">
    <property type="entry name" value="Glyco_hydro_17_plant"/>
</dbReference>
<evidence type="ECO:0000313" key="11">
    <source>
        <dbReference type="Proteomes" id="UP000596660"/>
    </source>
</evidence>
<dbReference type="InterPro" id="IPR000490">
    <property type="entry name" value="Glyco_hydro_17"/>
</dbReference>
<feature type="transmembrane region" description="Helical" evidence="7">
    <location>
        <begin position="431"/>
        <end position="453"/>
    </location>
</feature>
<dbReference type="Pfam" id="PF00332">
    <property type="entry name" value="Glyco_hydro_17"/>
    <property type="match status" value="2"/>
</dbReference>
<feature type="signal peptide" evidence="8">
    <location>
        <begin position="1"/>
        <end position="29"/>
    </location>
</feature>
<dbReference type="InterPro" id="IPR017853">
    <property type="entry name" value="GH"/>
</dbReference>
<keyword evidence="4" id="KW-1015">Disulfide bond</keyword>
<protein>
    <recommendedName>
        <fullName evidence="9">X8 domain-containing protein</fullName>
    </recommendedName>
</protein>
<feature type="chain" id="PRO_5030716089" description="X8 domain-containing protein" evidence="8">
    <location>
        <begin position="30"/>
        <end position="454"/>
    </location>
</feature>
<reference evidence="10" key="1">
    <citation type="journal article" date="2017" name="Nature">
        <title>The genome of Chenopodium quinoa.</title>
        <authorList>
            <person name="Jarvis D.E."/>
            <person name="Ho Y.S."/>
            <person name="Lightfoot D.J."/>
            <person name="Schmoeckel S.M."/>
            <person name="Li B."/>
            <person name="Borm T.J.A."/>
            <person name="Ohyanagi H."/>
            <person name="Mineta K."/>
            <person name="Michell C.T."/>
            <person name="Saber N."/>
            <person name="Kharbatia N.M."/>
            <person name="Rupper R.R."/>
            <person name="Sharp A.R."/>
            <person name="Dally N."/>
            <person name="Boughton B.A."/>
            <person name="Woo Y.H."/>
            <person name="Gao G."/>
            <person name="Schijlen E.G.W.M."/>
            <person name="Guo X."/>
            <person name="Momin A.A."/>
            <person name="Negrao S."/>
            <person name="Al-Babili S."/>
            <person name="Gehring C."/>
            <person name="Roessner U."/>
            <person name="Jung C."/>
            <person name="Murphy K."/>
            <person name="Arold S.T."/>
            <person name="Gojobori T."/>
            <person name="van der Linden C.G."/>
            <person name="van Loo E.N."/>
            <person name="Jellen E.N."/>
            <person name="Maughan P.J."/>
            <person name="Tester M."/>
        </authorList>
    </citation>
    <scope>NUCLEOTIDE SEQUENCE [LARGE SCALE GENOMIC DNA]</scope>
    <source>
        <strain evidence="10">cv. PI 614886</strain>
    </source>
</reference>
<dbReference type="Pfam" id="PF07983">
    <property type="entry name" value="X8"/>
    <property type="match status" value="1"/>
</dbReference>
<keyword evidence="7" id="KW-0812">Transmembrane</keyword>
<evidence type="ECO:0000256" key="2">
    <source>
        <dbReference type="ARBA" id="ARBA00022729"/>
    </source>
</evidence>
<reference evidence="10" key="2">
    <citation type="submission" date="2021-03" db="UniProtKB">
        <authorList>
            <consortium name="EnsemblPlants"/>
        </authorList>
    </citation>
    <scope>IDENTIFICATION</scope>
</reference>
<evidence type="ECO:0000256" key="8">
    <source>
        <dbReference type="SAM" id="SignalP"/>
    </source>
</evidence>
<dbReference type="EnsemblPlants" id="AUR62009685-RA">
    <property type="protein sequence ID" value="AUR62009685-RA:cds"/>
    <property type="gene ID" value="AUR62009685"/>
</dbReference>
<dbReference type="GO" id="GO:0005975">
    <property type="term" value="P:carbohydrate metabolic process"/>
    <property type="evidence" value="ECO:0007669"/>
    <property type="project" value="InterPro"/>
</dbReference>
<sequence>MALLHYNQNYLGFVAKLLLIATLAVGVEAIGVNWGRNSSHPLPPLKVVQLLKFNNVTKVRLYEADPFVLQALQGSKIEVILGIPNSLLPRYIAVGDSPFLQSYGGQYVPYVVGASMNIQAALTKANIADQVKVVIPCSYDAFQTESGLPSKGHFRSDLNKTMIQLLAFLSKHNSPFMSSISPFHLFQQNKNISLHFSLFKETSHPHKDGKKVYDNSFDLSYDTLVTAMSGAGFPQMDIIIDQIGWPTDGVVNANSSTAETFMKGLLSHLRKKSGTPLRPHKPPKEAYILSLLDEDQKSIVDGGFERHWGIFTFDGQAKYNVDFGQGSRSLVNAQNVEYLSAKWCVVNDNKDLSNVTASALDACSNADCSALSPGGSCYNLTWPGNISYAFNSYYQLHDQSPDGCEFGGLGLVTTVDPSVDNCRFSVQLRTAYGGFLQVPSSMYLILLYMAVFLI</sequence>
<evidence type="ECO:0000256" key="1">
    <source>
        <dbReference type="ARBA" id="ARBA00008773"/>
    </source>
</evidence>
<dbReference type="SMART" id="SM00768">
    <property type="entry name" value="X8"/>
    <property type="match status" value="1"/>
</dbReference>
<dbReference type="AlphaFoldDB" id="A0A803LCU6"/>